<dbReference type="EMBL" id="CYGY02000129">
    <property type="protein sequence ID" value="SIT51690.1"/>
    <property type="molecule type" value="Genomic_DNA"/>
</dbReference>
<evidence type="ECO:0000313" key="2">
    <source>
        <dbReference type="Proteomes" id="UP000195569"/>
    </source>
</evidence>
<sequence>MWNSVDGTLAVLDTTGTTFSTTLVGMVPVGQGALGIAVPPDSAHVYVANATDGTVSVIDATRSRRILFPVAANPQGVAIAPNAKHVYVAHGAPTSALHVVDPANPGTDQISIPALDGRVGDAG</sequence>
<dbReference type="PANTHER" id="PTHR47197:SF3">
    <property type="entry name" value="DIHYDRO-HEME D1 DEHYDROGENASE"/>
    <property type="match status" value="1"/>
</dbReference>
<gene>
    <name evidence="1" type="ORF">BN2476_1290026</name>
</gene>
<proteinExistence type="predicted"/>
<dbReference type="PANTHER" id="PTHR47197">
    <property type="entry name" value="PROTEIN NIRF"/>
    <property type="match status" value="1"/>
</dbReference>
<dbReference type="SUPFAM" id="SSF50974">
    <property type="entry name" value="Nitrous oxide reductase, N-terminal domain"/>
    <property type="match status" value="1"/>
</dbReference>
<dbReference type="Proteomes" id="UP000195569">
    <property type="component" value="Unassembled WGS sequence"/>
</dbReference>
<dbReference type="InterPro" id="IPR051200">
    <property type="entry name" value="Host-pathogen_enzymatic-act"/>
</dbReference>
<organism evidence="1 2">
    <name type="scientific">Paraburkholderia piptadeniae</name>
    <dbReference type="NCBI Taxonomy" id="1701573"/>
    <lineage>
        <taxon>Bacteria</taxon>
        <taxon>Pseudomonadati</taxon>
        <taxon>Pseudomonadota</taxon>
        <taxon>Betaproteobacteria</taxon>
        <taxon>Burkholderiales</taxon>
        <taxon>Burkholderiaceae</taxon>
        <taxon>Paraburkholderia</taxon>
    </lineage>
</organism>
<accession>A0A1N7SWA1</accession>
<dbReference type="InterPro" id="IPR015943">
    <property type="entry name" value="WD40/YVTN_repeat-like_dom_sf"/>
</dbReference>
<name>A0A1N7SWA1_9BURK</name>
<dbReference type="NCBIfam" id="TIGR02276">
    <property type="entry name" value="beta_rpt_yvtn"/>
    <property type="match status" value="1"/>
</dbReference>
<comment type="caution">
    <text evidence="1">The sequence shown here is derived from an EMBL/GenBank/DDBJ whole genome shotgun (WGS) entry which is preliminary data.</text>
</comment>
<dbReference type="Gene3D" id="2.130.10.10">
    <property type="entry name" value="YVTN repeat-like/Quinoprotein amine dehydrogenase"/>
    <property type="match status" value="1"/>
</dbReference>
<dbReference type="InterPro" id="IPR011964">
    <property type="entry name" value="YVTN_b-propeller_repeat"/>
</dbReference>
<dbReference type="AlphaFoldDB" id="A0A1N7SWA1"/>
<keyword evidence="2" id="KW-1185">Reference proteome</keyword>
<reference evidence="1" key="1">
    <citation type="submission" date="2016-12" db="EMBL/GenBank/DDBJ databases">
        <authorList>
            <person name="Moulin L."/>
        </authorList>
    </citation>
    <scope>NUCLEOTIDE SEQUENCE [LARGE SCALE GENOMIC DNA]</scope>
    <source>
        <strain evidence="1">STM 7183</strain>
    </source>
</reference>
<protein>
    <submittedName>
        <fullName evidence="1">Tat pathway signal sequence domain protein</fullName>
    </submittedName>
</protein>
<dbReference type="InterPro" id="IPR011045">
    <property type="entry name" value="N2O_reductase_N"/>
</dbReference>
<evidence type="ECO:0000313" key="1">
    <source>
        <dbReference type="EMBL" id="SIT51690.1"/>
    </source>
</evidence>